<protein>
    <submittedName>
        <fullName evidence="2">Uncharacterized protein</fullName>
    </submittedName>
</protein>
<feature type="region of interest" description="Disordered" evidence="1">
    <location>
        <begin position="214"/>
        <end position="262"/>
    </location>
</feature>
<dbReference type="Proteomes" id="UP000000731">
    <property type="component" value="Segment"/>
</dbReference>
<evidence type="ECO:0000313" key="3">
    <source>
        <dbReference type="Proteomes" id="UP000000731"/>
    </source>
</evidence>
<dbReference type="KEGG" id="vg:1260230"/>
<proteinExistence type="predicted"/>
<keyword evidence="3" id="KW-1185">Reference proteome</keyword>
<evidence type="ECO:0000313" key="2">
    <source>
        <dbReference type="EMBL" id="AAN02135.1"/>
    </source>
</evidence>
<reference evidence="2 3" key="1">
    <citation type="journal article" date="2003" name="Cell">
        <title>Origins of highly mosaic mycobacteriophage genomes.</title>
        <authorList>
            <person name="Pedulla M.L."/>
            <person name="Ford M.E."/>
            <person name="Houtz J.M."/>
            <person name="Karthikeyan T."/>
            <person name="Wadsworth C."/>
            <person name="Lewis J.A."/>
            <person name="Jacobs-Sera D."/>
            <person name="Falbo J."/>
            <person name="Gross J."/>
            <person name="Pannunzio N.R."/>
            <person name="Brucker W."/>
            <person name="Kumar V."/>
            <person name="Kandasamy J."/>
            <person name="Keenan L."/>
            <person name="Bardarov S."/>
            <person name="Kriakov J."/>
            <person name="Lawrence J.G."/>
            <person name="Jacobs W.R. Jr."/>
            <person name="Hendrix R.W."/>
            <person name="Hatfull G.F."/>
        </authorList>
    </citation>
    <scope>NUCLEOTIDE SEQUENCE</scope>
</reference>
<gene>
    <name evidence="2" type="primary">81</name>
    <name evidence="2" type="ORF">PBI_BARNYARD_81</name>
</gene>
<evidence type="ECO:0000256" key="1">
    <source>
        <dbReference type="SAM" id="MobiDB-lite"/>
    </source>
</evidence>
<dbReference type="EMBL" id="AY129339">
    <property type="protein sequence ID" value="AAN02135.1"/>
    <property type="molecule type" value="Genomic_DNA"/>
</dbReference>
<name>Q855Z1_9CAUD</name>
<sequence length="290" mass="31530">MGKKKKKKKKKAPKPVASPMATALAGMREALRDPETQKRIAQGFNKLRPQAQSVMDELKANSKAQDEAVRKLEMPSMEGELRLPDKFVPRASRHDFYWICTAENRESSCAVKASYWREDSVSTQDIIDGRPGSRKGDWTVDIIGYNGGALFRLDSAHAKRVAESVLSAVGFEGEWRKYYAEHGHSTVEGGEMAFVPHDDPGPTIPESHLPSVAEQMTPDIPTGEPGQGPDLFTPASGGGSEAEFLGNTGGFGDSETPQAAPKEHKCCGHCDQVRDVHAPHTDGCPSGFDL</sequence>
<feature type="compositionally biased region" description="Basic residues" evidence="1">
    <location>
        <begin position="1"/>
        <end position="13"/>
    </location>
</feature>
<organism evidence="2 3">
    <name type="scientific">Mycobacterium phage Barnyard</name>
    <dbReference type="NCBI Taxonomy" id="205880"/>
    <lineage>
        <taxon>Viruses</taxon>
        <taxon>Duplodnaviria</taxon>
        <taxon>Heunggongvirae</taxon>
        <taxon>Uroviricota</taxon>
        <taxon>Caudoviricetes</taxon>
        <taxon>Barnyardvirus</taxon>
        <taxon>Barnyardvirus barnyard</taxon>
    </lineage>
</organism>
<dbReference type="RefSeq" id="NP_818619.1">
    <property type="nucleotide sequence ID" value="NC_004689.1"/>
</dbReference>
<accession>Q855Z1</accession>
<feature type="region of interest" description="Disordered" evidence="1">
    <location>
        <begin position="1"/>
        <end position="25"/>
    </location>
</feature>